<dbReference type="Proteomes" id="UP000659904">
    <property type="component" value="Unassembled WGS sequence"/>
</dbReference>
<name>A0A8J3KXJ8_9ACTN</name>
<dbReference type="RefSeq" id="WP_120319022.1">
    <property type="nucleotide sequence ID" value="NZ_BONH01000068.1"/>
</dbReference>
<evidence type="ECO:0000256" key="1">
    <source>
        <dbReference type="SAM" id="MobiDB-lite"/>
    </source>
</evidence>
<keyword evidence="3" id="KW-1185">Reference proteome</keyword>
<reference evidence="2 3" key="1">
    <citation type="submission" date="2021-01" db="EMBL/GenBank/DDBJ databases">
        <title>Whole genome shotgun sequence of Catellatospora citrea NBRC 14495.</title>
        <authorList>
            <person name="Komaki H."/>
            <person name="Tamura T."/>
        </authorList>
    </citation>
    <scope>NUCLEOTIDE SEQUENCE [LARGE SCALE GENOMIC DNA]</scope>
    <source>
        <strain evidence="2 3">NBRC 14495</strain>
    </source>
</reference>
<dbReference type="AlphaFoldDB" id="A0A8J3KXJ8"/>
<gene>
    <name evidence="2" type="ORF">Cci01nite_81380</name>
</gene>
<feature type="region of interest" description="Disordered" evidence="1">
    <location>
        <begin position="105"/>
        <end position="150"/>
    </location>
</feature>
<evidence type="ECO:0008006" key="4">
    <source>
        <dbReference type="Google" id="ProtNLM"/>
    </source>
</evidence>
<protein>
    <recommendedName>
        <fullName evidence="4">SUKH superfamily protein</fullName>
    </recommendedName>
</protein>
<evidence type="ECO:0000313" key="3">
    <source>
        <dbReference type="Proteomes" id="UP000659904"/>
    </source>
</evidence>
<comment type="caution">
    <text evidence="2">The sequence shown here is derived from an EMBL/GenBank/DDBJ whole genome shotgun (WGS) entry which is preliminary data.</text>
</comment>
<accession>A0A8J3KXJ8</accession>
<dbReference type="EMBL" id="BONH01000068">
    <property type="protein sequence ID" value="GIG03045.1"/>
    <property type="molecule type" value="Genomic_DNA"/>
</dbReference>
<sequence length="150" mass="16987">MTDLDLVKVPFLVDRPYGEILDRLDDERPDEEAFEAIEDYDTAMQEWEERLYAVFFDPGFTGGAICLVHYGCAQRAWLVVSGPARGQMWWDFSCDGQDLEPMLDHLATAGAPTASSEGRRGRRPISPAAPRPVTPRNFARRQRRPSETGR</sequence>
<organism evidence="2 3">
    <name type="scientific">Catellatospora citrea</name>
    <dbReference type="NCBI Taxonomy" id="53366"/>
    <lineage>
        <taxon>Bacteria</taxon>
        <taxon>Bacillati</taxon>
        <taxon>Actinomycetota</taxon>
        <taxon>Actinomycetes</taxon>
        <taxon>Micromonosporales</taxon>
        <taxon>Micromonosporaceae</taxon>
        <taxon>Catellatospora</taxon>
    </lineage>
</organism>
<proteinExistence type="predicted"/>
<evidence type="ECO:0000313" key="2">
    <source>
        <dbReference type="EMBL" id="GIG03045.1"/>
    </source>
</evidence>